<evidence type="ECO:0000256" key="3">
    <source>
        <dbReference type="ARBA" id="ARBA00022723"/>
    </source>
</evidence>
<keyword evidence="4" id="KW-0547">Nucleotide-binding</keyword>
<evidence type="ECO:0000256" key="8">
    <source>
        <dbReference type="SAM" id="MobiDB-lite"/>
    </source>
</evidence>
<evidence type="ECO:0000256" key="6">
    <source>
        <dbReference type="ARBA" id="ARBA00023134"/>
    </source>
</evidence>
<dbReference type="Pfam" id="PF12804">
    <property type="entry name" value="NTP_transf_3"/>
    <property type="match status" value="1"/>
</dbReference>
<protein>
    <recommendedName>
        <fullName evidence="9">MobA-like NTP transferase domain-containing protein</fullName>
    </recommendedName>
</protein>
<keyword evidence="6" id="KW-0342">GTP-binding</keyword>
<keyword evidence="11" id="KW-1185">Reference proteome</keyword>
<feature type="region of interest" description="Disordered" evidence="8">
    <location>
        <begin position="206"/>
        <end position="233"/>
    </location>
</feature>
<feature type="domain" description="MobA-like NTP transferase" evidence="9">
    <location>
        <begin position="7"/>
        <end position="166"/>
    </location>
</feature>
<evidence type="ECO:0000256" key="1">
    <source>
        <dbReference type="ARBA" id="ARBA00022490"/>
    </source>
</evidence>
<evidence type="ECO:0000256" key="4">
    <source>
        <dbReference type="ARBA" id="ARBA00022741"/>
    </source>
</evidence>
<organism evidence="10 11">
    <name type="scientific">Streptosporangium fragile</name>
    <dbReference type="NCBI Taxonomy" id="46186"/>
    <lineage>
        <taxon>Bacteria</taxon>
        <taxon>Bacillati</taxon>
        <taxon>Actinomycetota</taxon>
        <taxon>Actinomycetes</taxon>
        <taxon>Streptosporangiales</taxon>
        <taxon>Streptosporangiaceae</taxon>
        <taxon>Streptosporangium</taxon>
    </lineage>
</organism>
<keyword evidence="7" id="KW-0501">Molybdenum cofactor biosynthesis</keyword>
<proteinExistence type="predicted"/>
<dbReference type="RefSeq" id="WP_344980380.1">
    <property type="nucleotide sequence ID" value="NZ_BAAAVI010000076.1"/>
</dbReference>
<gene>
    <name evidence="10" type="ORF">GCM10010517_69240</name>
</gene>
<dbReference type="Proteomes" id="UP001500831">
    <property type="component" value="Unassembled WGS sequence"/>
</dbReference>
<keyword evidence="3" id="KW-0479">Metal-binding</keyword>
<dbReference type="EMBL" id="BAAAVI010000076">
    <property type="protein sequence ID" value="GAA2903252.1"/>
    <property type="molecule type" value="Genomic_DNA"/>
</dbReference>
<name>A0ABN3W744_9ACTN</name>
<evidence type="ECO:0000256" key="2">
    <source>
        <dbReference type="ARBA" id="ARBA00022679"/>
    </source>
</evidence>
<keyword evidence="5" id="KW-0460">Magnesium</keyword>
<dbReference type="PANTHER" id="PTHR19136:SF81">
    <property type="entry name" value="MOLYBDENUM COFACTOR GUANYLYLTRANSFERASE"/>
    <property type="match status" value="1"/>
</dbReference>
<evidence type="ECO:0000313" key="10">
    <source>
        <dbReference type="EMBL" id="GAA2903252.1"/>
    </source>
</evidence>
<reference evidence="10 11" key="1">
    <citation type="journal article" date="2019" name="Int. J. Syst. Evol. Microbiol.">
        <title>The Global Catalogue of Microorganisms (GCM) 10K type strain sequencing project: providing services to taxonomists for standard genome sequencing and annotation.</title>
        <authorList>
            <consortium name="The Broad Institute Genomics Platform"/>
            <consortium name="The Broad Institute Genome Sequencing Center for Infectious Disease"/>
            <person name="Wu L."/>
            <person name="Ma J."/>
        </authorList>
    </citation>
    <scope>NUCLEOTIDE SEQUENCE [LARGE SCALE GENOMIC DNA]</scope>
    <source>
        <strain evidence="10 11">JCM 6242</strain>
    </source>
</reference>
<evidence type="ECO:0000259" key="9">
    <source>
        <dbReference type="Pfam" id="PF12804"/>
    </source>
</evidence>
<feature type="region of interest" description="Disordered" evidence="8">
    <location>
        <begin position="115"/>
        <end position="139"/>
    </location>
</feature>
<dbReference type="CDD" id="cd02503">
    <property type="entry name" value="MobA"/>
    <property type="match status" value="1"/>
</dbReference>
<dbReference type="InterPro" id="IPR013482">
    <property type="entry name" value="Molybde_CF_guanTrfase"/>
</dbReference>
<accession>A0ABN3W744</accession>
<keyword evidence="2" id="KW-0808">Transferase</keyword>
<feature type="compositionally biased region" description="Low complexity" evidence="8">
    <location>
        <begin position="115"/>
        <end position="131"/>
    </location>
</feature>
<evidence type="ECO:0000313" key="11">
    <source>
        <dbReference type="Proteomes" id="UP001500831"/>
    </source>
</evidence>
<dbReference type="Gene3D" id="3.90.550.10">
    <property type="entry name" value="Spore Coat Polysaccharide Biosynthesis Protein SpsA, Chain A"/>
    <property type="match status" value="1"/>
</dbReference>
<dbReference type="InterPro" id="IPR025877">
    <property type="entry name" value="MobA-like_NTP_Trfase"/>
</dbReference>
<dbReference type="InterPro" id="IPR029044">
    <property type="entry name" value="Nucleotide-diphossugar_trans"/>
</dbReference>
<keyword evidence="1" id="KW-0963">Cytoplasm</keyword>
<evidence type="ECO:0000256" key="7">
    <source>
        <dbReference type="ARBA" id="ARBA00023150"/>
    </source>
</evidence>
<dbReference type="PANTHER" id="PTHR19136">
    <property type="entry name" value="MOLYBDENUM COFACTOR GUANYLYLTRANSFERASE"/>
    <property type="match status" value="1"/>
</dbReference>
<sequence length="233" mass="23585">MIPRHDACILAGGLARRLGGRDKPGLRVLGRPLVESVAAAVPGAERLIVVGPPRPGLPGAIFRREEPPGAGPVPALRAGLAEVTAPWVVLLAADLPFLTPEHVSALLAVADAGPRSGAGTGAPAPGAETGAVPGGAGEAGVPRSGAVLVDDDGRPQWLVGVWRTEVLAGALARYEGRSLHGLLAPLSPVTFQLAGRPWFDCDTMDDLQRARSGEPGPTSGAGPRGAGATAYEE</sequence>
<evidence type="ECO:0000256" key="5">
    <source>
        <dbReference type="ARBA" id="ARBA00022842"/>
    </source>
</evidence>
<dbReference type="SUPFAM" id="SSF53448">
    <property type="entry name" value="Nucleotide-diphospho-sugar transferases"/>
    <property type="match status" value="1"/>
</dbReference>
<comment type="caution">
    <text evidence="10">The sequence shown here is derived from an EMBL/GenBank/DDBJ whole genome shotgun (WGS) entry which is preliminary data.</text>
</comment>